<dbReference type="HOGENOM" id="CLU_044564_0_0_9"/>
<dbReference type="AlphaFoldDB" id="C0CNU2"/>
<reference evidence="2 3" key="2">
    <citation type="submission" date="2009-02" db="EMBL/GenBank/DDBJ databases">
        <title>Draft genome sequence of Blautia hydrogenotrophica DSM 10507 (Ruminococcus hydrogenotrophicus DSM 10507).</title>
        <authorList>
            <person name="Sudarsanam P."/>
            <person name="Ley R."/>
            <person name="Guruge J."/>
            <person name="Turnbaugh P.J."/>
            <person name="Mahowald M."/>
            <person name="Liep D."/>
            <person name="Gordon J."/>
        </authorList>
    </citation>
    <scope>NUCLEOTIDE SEQUENCE [LARGE SCALE GENOMIC DNA]</scope>
    <source>
        <strain evidence="3">DSM 10507 / JCM 14656 / S5a33</strain>
    </source>
</reference>
<sequence>MKTVIYSKFSNERARKFSIRTDICQEGECRWVEKVANTQEALPHVEGILRWRRELEQKFADRRIAFNQCEKIEKGVKLAYVQAENLEEYLDERLDGGRADEAYEALMAYVRFLQETHSETEFVETAQFEQVFGKVKFPQKLRCGLVSDIDLVCANLLLTDPVTVIDYEWTFDFPIPGNYLAYRALHYYLETHSKRQVLKNREPYRQVGITDEELIAYRKMEENFQRYITGEHVPMREMYRDISPGVKEIKVLMGENLQIYESFGTGFEEHHSSLYPIREEQVQVRVPVSEGVDFMRVDPGSCACAVKIHKLNFQPGDIPAQYFCENGWVSGQWLYIAKEDPNLTNIPVPTGAKELEIFLEVHPVEASFLEGMARRMRQDKEELQKLRAQTEHQRRQIHEMENTKVWRAYQGCRGIVKRERKKEREKEQ</sequence>
<organism evidence="2 3">
    <name type="scientific">Blautia hydrogenotrophica (strain DSM 10507 / JCM 14656 / S5a33)</name>
    <name type="common">Ruminococcus hydrogenotrophicus</name>
    <dbReference type="NCBI Taxonomy" id="476272"/>
    <lineage>
        <taxon>Bacteria</taxon>
        <taxon>Bacillati</taxon>
        <taxon>Bacillota</taxon>
        <taxon>Clostridia</taxon>
        <taxon>Lachnospirales</taxon>
        <taxon>Lachnospiraceae</taxon>
        <taxon>Blautia</taxon>
    </lineage>
</organism>
<evidence type="ECO:0000256" key="1">
    <source>
        <dbReference type="SAM" id="Coils"/>
    </source>
</evidence>
<reference evidence="2 3" key="1">
    <citation type="submission" date="2009-01" db="EMBL/GenBank/DDBJ databases">
        <authorList>
            <person name="Fulton L."/>
            <person name="Clifton S."/>
            <person name="Fulton B."/>
            <person name="Xu J."/>
            <person name="Minx P."/>
            <person name="Pepin K.H."/>
            <person name="Johnson M."/>
            <person name="Bhonagiri V."/>
            <person name="Nash W.E."/>
            <person name="Mardis E.R."/>
            <person name="Wilson R.K."/>
        </authorList>
    </citation>
    <scope>NUCLEOTIDE SEQUENCE [LARGE SCALE GENOMIC DNA]</scope>
    <source>
        <strain evidence="3">DSM 10507 / JCM 14656 / S5a33</strain>
    </source>
</reference>
<feature type="coiled-coil region" evidence="1">
    <location>
        <begin position="366"/>
        <end position="403"/>
    </location>
</feature>
<dbReference type="RefSeq" id="WP_005950000.1">
    <property type="nucleotide sequence ID" value="NZ_CP136423.1"/>
</dbReference>
<keyword evidence="1" id="KW-0175">Coiled coil</keyword>
<dbReference type="GeneID" id="86822856"/>
<dbReference type="EMBL" id="ACBZ01000138">
    <property type="protein sequence ID" value="EEG48562.1"/>
    <property type="molecule type" value="Genomic_DNA"/>
</dbReference>
<evidence type="ECO:0000313" key="3">
    <source>
        <dbReference type="Proteomes" id="UP000003100"/>
    </source>
</evidence>
<comment type="caution">
    <text evidence="2">The sequence shown here is derived from an EMBL/GenBank/DDBJ whole genome shotgun (WGS) entry which is preliminary data.</text>
</comment>
<gene>
    <name evidence="2" type="ORF">RUMHYD_02541</name>
</gene>
<dbReference type="PATRIC" id="fig|476272.21.peg.672"/>
<dbReference type="eggNOG" id="COG0030">
    <property type="taxonomic scope" value="Bacteria"/>
</dbReference>
<evidence type="ECO:0000313" key="2">
    <source>
        <dbReference type="EMBL" id="EEG48562.1"/>
    </source>
</evidence>
<protein>
    <submittedName>
        <fullName evidence="2">Uncharacterized protein</fullName>
    </submittedName>
</protein>
<name>C0CNU2_BLAHS</name>
<accession>C0CNU2</accession>
<keyword evidence="3" id="KW-1185">Reference proteome</keyword>
<proteinExistence type="predicted"/>
<dbReference type="Proteomes" id="UP000003100">
    <property type="component" value="Unassembled WGS sequence"/>
</dbReference>